<keyword evidence="2" id="KW-1185">Reference proteome</keyword>
<name>A0A255Z3R7_9FLAO</name>
<dbReference type="Proteomes" id="UP000216605">
    <property type="component" value="Unassembled WGS sequence"/>
</dbReference>
<sequence>MLQGRRQYYVFGAACKAPCLLSPGPAIRSISPPQKQAAGRMPLLSGLVQNGGVHHGKALEHTVKYV</sequence>
<organism evidence="1 2">
    <name type="scientific">Flavobacterium cyanobacteriorum</name>
    <dbReference type="NCBI Taxonomy" id="2022802"/>
    <lineage>
        <taxon>Bacteria</taxon>
        <taxon>Pseudomonadati</taxon>
        <taxon>Bacteroidota</taxon>
        <taxon>Flavobacteriia</taxon>
        <taxon>Flavobacteriales</taxon>
        <taxon>Flavobacteriaceae</taxon>
        <taxon>Flavobacterium</taxon>
    </lineage>
</organism>
<comment type="caution">
    <text evidence="1">The sequence shown here is derived from an EMBL/GenBank/DDBJ whole genome shotgun (WGS) entry which is preliminary data.</text>
</comment>
<evidence type="ECO:0000313" key="2">
    <source>
        <dbReference type="Proteomes" id="UP000216605"/>
    </source>
</evidence>
<proteinExistence type="predicted"/>
<dbReference type="AlphaFoldDB" id="A0A255Z3R7"/>
<dbReference type="EMBL" id="NOXV01000275">
    <property type="protein sequence ID" value="OYQ36096.1"/>
    <property type="molecule type" value="Genomic_DNA"/>
</dbReference>
<protein>
    <submittedName>
        <fullName evidence="1">Uncharacterized protein</fullName>
    </submittedName>
</protein>
<reference evidence="1 2" key="1">
    <citation type="submission" date="2017-07" db="EMBL/GenBank/DDBJ databases">
        <title>Flavobacterium cyanobacteriorum sp. nov., isolated from cyanobacterial aggregates in a eutrophic lake.</title>
        <authorList>
            <person name="Cai H."/>
        </authorList>
    </citation>
    <scope>NUCLEOTIDE SEQUENCE [LARGE SCALE GENOMIC DNA]</scope>
    <source>
        <strain evidence="1 2">TH021</strain>
    </source>
</reference>
<evidence type="ECO:0000313" key="1">
    <source>
        <dbReference type="EMBL" id="OYQ36096.1"/>
    </source>
</evidence>
<gene>
    <name evidence="1" type="ORF">CHU92_10245</name>
</gene>
<accession>A0A255Z3R7</accession>